<keyword evidence="1" id="KW-0413">Isomerase</keyword>
<name>A0ACD4NPX9_9HYPH</name>
<evidence type="ECO:0000313" key="1">
    <source>
        <dbReference type="EMBL" id="WAJ28715.1"/>
    </source>
</evidence>
<reference evidence="1" key="1">
    <citation type="submission" date="2022-11" db="EMBL/GenBank/DDBJ databases">
        <title>beta-Carotene-producing bacterium, Jeongeuplla avenae sp. nov., alleviates the salt stress of Arabidopsis seedlings.</title>
        <authorList>
            <person name="Jiang L."/>
            <person name="Lee J."/>
        </authorList>
    </citation>
    <scope>NUCLEOTIDE SEQUENCE</scope>
    <source>
        <strain evidence="1">DY_R2A_6</strain>
    </source>
</reference>
<protein>
    <submittedName>
        <fullName evidence="1">Sugar phosphate isomerase/epimerase</fullName>
    </submittedName>
</protein>
<dbReference type="EMBL" id="CP113520">
    <property type="protein sequence ID" value="WAJ28715.1"/>
    <property type="molecule type" value="Genomic_DNA"/>
</dbReference>
<proteinExistence type="predicted"/>
<organism evidence="1 2">
    <name type="scientific">Antarcticirhabdus aurantiaca</name>
    <dbReference type="NCBI Taxonomy" id="2606717"/>
    <lineage>
        <taxon>Bacteria</taxon>
        <taxon>Pseudomonadati</taxon>
        <taxon>Pseudomonadota</taxon>
        <taxon>Alphaproteobacteria</taxon>
        <taxon>Hyphomicrobiales</taxon>
        <taxon>Aurantimonadaceae</taxon>
        <taxon>Antarcticirhabdus</taxon>
    </lineage>
</organism>
<accession>A0ACD4NPX9</accession>
<sequence>MTTLSMQLYSARNFPPLGDRLKSLAALGYTDVEPFRGLYDDVEGLKAGLEANDLTARSGHYSLDLLETEFERAIGIARTLGSEILVIPYLMPADRPNDVAGWEAVGNRVAAAARRVKAEGLRCAWHNHDFELHAVPGADGRCPLEFILDADPAVEWEADLAWVVRGNADPAAWLKRYSGRVSALHVKDIAPAGTKSDEDGWADVGEGTMDWAALFAAGRQAGADLMVAEHDNPSDFERFARTTIAAMQTYSKGA</sequence>
<gene>
    <name evidence="1" type="ORF">OXU80_00220</name>
</gene>
<keyword evidence="2" id="KW-1185">Reference proteome</keyword>
<dbReference type="Proteomes" id="UP001163223">
    <property type="component" value="Chromosome"/>
</dbReference>
<evidence type="ECO:0000313" key="2">
    <source>
        <dbReference type="Proteomes" id="UP001163223"/>
    </source>
</evidence>